<dbReference type="AlphaFoldDB" id="A0A9N7U8B6"/>
<proteinExistence type="predicted"/>
<gene>
    <name evidence="1" type="ORF">PLEPLA_LOCUS13941</name>
</gene>
<evidence type="ECO:0000313" key="1">
    <source>
        <dbReference type="EMBL" id="CAB1426007.1"/>
    </source>
</evidence>
<accession>A0A9N7U8B6</accession>
<protein>
    <submittedName>
        <fullName evidence="1">Uncharacterized protein</fullName>
    </submittedName>
</protein>
<reference evidence="1" key="1">
    <citation type="submission" date="2020-03" db="EMBL/GenBank/DDBJ databases">
        <authorList>
            <person name="Weist P."/>
        </authorList>
    </citation>
    <scope>NUCLEOTIDE SEQUENCE</scope>
</reference>
<keyword evidence="2" id="KW-1185">Reference proteome</keyword>
<dbReference type="Proteomes" id="UP001153269">
    <property type="component" value="Unassembled WGS sequence"/>
</dbReference>
<evidence type="ECO:0000313" key="2">
    <source>
        <dbReference type="Proteomes" id="UP001153269"/>
    </source>
</evidence>
<sequence length="148" mass="16825">MKKASNKLLQSFSSVVSTFRREKPPGRQQEEKCEDCEVYYVPEVEAGLVFELGGRADSVTKLRISISQSKDGAVSFKQRTNEDRRTQMDAFKLTCCRSARTLHLLRIRNKPMRWKFILKDTSPVGAEARLEARALSVLRSVDEIVCGL</sequence>
<comment type="caution">
    <text evidence="1">The sequence shown here is derived from an EMBL/GenBank/DDBJ whole genome shotgun (WGS) entry which is preliminary data.</text>
</comment>
<name>A0A9N7U8B6_PLEPL</name>
<organism evidence="1 2">
    <name type="scientific">Pleuronectes platessa</name>
    <name type="common">European plaice</name>
    <dbReference type="NCBI Taxonomy" id="8262"/>
    <lineage>
        <taxon>Eukaryota</taxon>
        <taxon>Metazoa</taxon>
        <taxon>Chordata</taxon>
        <taxon>Craniata</taxon>
        <taxon>Vertebrata</taxon>
        <taxon>Euteleostomi</taxon>
        <taxon>Actinopterygii</taxon>
        <taxon>Neopterygii</taxon>
        <taxon>Teleostei</taxon>
        <taxon>Neoteleostei</taxon>
        <taxon>Acanthomorphata</taxon>
        <taxon>Carangaria</taxon>
        <taxon>Pleuronectiformes</taxon>
        <taxon>Pleuronectoidei</taxon>
        <taxon>Pleuronectidae</taxon>
        <taxon>Pleuronectes</taxon>
    </lineage>
</organism>
<dbReference type="EMBL" id="CADEAL010000851">
    <property type="protein sequence ID" value="CAB1426007.1"/>
    <property type="molecule type" value="Genomic_DNA"/>
</dbReference>